<evidence type="ECO:0000313" key="1">
    <source>
        <dbReference type="EMBL" id="MFC7141789.1"/>
    </source>
</evidence>
<dbReference type="EMBL" id="JBHTAS010000001">
    <property type="protein sequence ID" value="MFC7141789.1"/>
    <property type="molecule type" value="Genomic_DNA"/>
</dbReference>
<dbReference type="InterPro" id="IPR018763">
    <property type="entry name" value="DUF2334"/>
</dbReference>
<accession>A0ABD5YBV1</accession>
<dbReference type="RefSeq" id="WP_274322867.1">
    <property type="nucleotide sequence ID" value="NZ_CP118158.1"/>
</dbReference>
<dbReference type="Proteomes" id="UP001596432">
    <property type="component" value="Unassembled WGS sequence"/>
</dbReference>
<comment type="caution">
    <text evidence="1">The sequence shown here is derived from an EMBL/GenBank/DDBJ whole genome shotgun (WGS) entry which is preliminary data.</text>
</comment>
<keyword evidence="2" id="KW-1185">Reference proteome</keyword>
<dbReference type="AlphaFoldDB" id="A0ABD5YBV1"/>
<gene>
    <name evidence="1" type="ORF">ACFQMA_18370</name>
</gene>
<dbReference type="Gene3D" id="3.20.20.370">
    <property type="entry name" value="Glycoside hydrolase/deacetylase"/>
    <property type="match status" value="1"/>
</dbReference>
<organism evidence="1 2">
    <name type="scientific">Halosimplex aquaticum</name>
    <dbReference type="NCBI Taxonomy" id="3026162"/>
    <lineage>
        <taxon>Archaea</taxon>
        <taxon>Methanobacteriati</taxon>
        <taxon>Methanobacteriota</taxon>
        <taxon>Stenosarchaea group</taxon>
        <taxon>Halobacteria</taxon>
        <taxon>Halobacteriales</taxon>
        <taxon>Haloarculaceae</taxon>
        <taxon>Halosimplex</taxon>
    </lineage>
</organism>
<name>A0ABD5YBV1_9EURY</name>
<dbReference type="GeneID" id="78822112"/>
<reference evidence="1 2" key="1">
    <citation type="journal article" date="2019" name="Int. J. Syst. Evol. Microbiol.">
        <title>The Global Catalogue of Microorganisms (GCM) 10K type strain sequencing project: providing services to taxonomists for standard genome sequencing and annotation.</title>
        <authorList>
            <consortium name="The Broad Institute Genomics Platform"/>
            <consortium name="The Broad Institute Genome Sequencing Center for Infectious Disease"/>
            <person name="Wu L."/>
            <person name="Ma J."/>
        </authorList>
    </citation>
    <scope>NUCLEOTIDE SEQUENCE [LARGE SCALE GENOMIC DNA]</scope>
    <source>
        <strain evidence="1 2">XZYJT29</strain>
    </source>
</reference>
<protein>
    <submittedName>
        <fullName evidence="1">DUF2334 domain-containing protein</fullName>
    </submittedName>
</protein>
<sequence>MWPGVTRFSLVCLRFDDYHQDVDNETWVDVLSRYDERGLRGVVAVCPKYEGERLSADVVEFLHDLRENGWELAQHGYEHEDVGEGRGGPLYDDRSEFAGLDYDEQDRRIGAGRDILESHGIEPTTFIPPWHEYDRTTARALADNGFDCINEGRWPVPRTVEGITLVPTHVPAITPYMVGAGVVTMVSHPQLEDYPMKNADAVAGYEDRIRTPSEVVDWWRNRSTTGRLVDAAEPLYSLYSH</sequence>
<proteinExistence type="predicted"/>
<dbReference type="InterPro" id="IPR011330">
    <property type="entry name" value="Glyco_hydro/deAcase_b/a-brl"/>
</dbReference>
<evidence type="ECO:0000313" key="2">
    <source>
        <dbReference type="Proteomes" id="UP001596432"/>
    </source>
</evidence>
<dbReference type="SUPFAM" id="SSF88713">
    <property type="entry name" value="Glycoside hydrolase/deacetylase"/>
    <property type="match status" value="1"/>
</dbReference>
<dbReference type="Pfam" id="PF10096">
    <property type="entry name" value="DUF2334"/>
    <property type="match status" value="1"/>
</dbReference>